<keyword evidence="5" id="KW-1185">Reference proteome</keyword>
<dbReference type="EMBL" id="CP048882">
    <property type="protein sequence ID" value="QPP06099.1"/>
    <property type="molecule type" value="Genomic_DNA"/>
</dbReference>
<sequence length="477" mass="51566">MQAEQKQADTGPEEGRRPGPGHGARRAPERPGGRGRFARIRGAARKGGKGGSQSSPPPGPTRPGFWRSPIRGPWLTSVFGLVLLVGITVLFVTGLLSYAAYNPGLGPPNDKTPDKGWLGFYLFPWPTDPPWLYRLNQGVHVTLGIVLVPVLLAKLWSVVPKLFTWPPVRSLSHALERLSLLLLVGGALFEFATGLLDVQLDYIFPGSFYTLHFYGAWVFIGAFVVHIAFRIPLVIRALRSRDLRRELRTPARRTEPEPPDETGLVTPDPAPATMSRRGALGMVGAGSLALFVVTAGQSIGGSLRETAVLAPRHTDPGTGPNGFQINKTAEARGIRAADIGDGWRLAVRSGGQEKVLTRQQLLDLPQHGAALPIACVEGWSTEDQQWSGVRLTTLAALVGIREDPPDVFVESVQRSGSFASAGLRDNQVRDPRSLLALRVNGADLSPDHGYPARIIVPANPGVNNTKWVMRLTFGARP</sequence>
<dbReference type="SUPFAM" id="SSF56524">
    <property type="entry name" value="Oxidoreductase molybdopterin-binding domain"/>
    <property type="match status" value="1"/>
</dbReference>
<protein>
    <submittedName>
        <fullName evidence="4">Molybdopterin-dependent oxidoreductase</fullName>
    </submittedName>
</protein>
<feature type="transmembrane region" description="Helical" evidence="2">
    <location>
        <begin position="216"/>
        <end position="238"/>
    </location>
</feature>
<evidence type="ECO:0000313" key="5">
    <source>
        <dbReference type="Proteomes" id="UP000595046"/>
    </source>
</evidence>
<accession>A0A7T1WR31</accession>
<gene>
    <name evidence="4" type="ORF">G4Z16_06475</name>
</gene>
<name>A0A7T1WR31_9ACTN</name>
<evidence type="ECO:0000259" key="3">
    <source>
        <dbReference type="Pfam" id="PF00174"/>
    </source>
</evidence>
<organism evidence="4 5">
    <name type="scientific">Streptomyces bathyalis</name>
    <dbReference type="NCBI Taxonomy" id="2710756"/>
    <lineage>
        <taxon>Bacteria</taxon>
        <taxon>Bacillati</taxon>
        <taxon>Actinomycetota</taxon>
        <taxon>Actinomycetes</taxon>
        <taxon>Kitasatosporales</taxon>
        <taxon>Streptomycetaceae</taxon>
        <taxon>Streptomyces</taxon>
    </lineage>
</organism>
<dbReference type="Proteomes" id="UP000595046">
    <property type="component" value="Chromosome"/>
</dbReference>
<evidence type="ECO:0000256" key="1">
    <source>
        <dbReference type="SAM" id="MobiDB-lite"/>
    </source>
</evidence>
<dbReference type="InterPro" id="IPR036374">
    <property type="entry name" value="OxRdtase_Mopterin-bd_sf"/>
</dbReference>
<feature type="region of interest" description="Disordered" evidence="1">
    <location>
        <begin position="1"/>
        <end position="66"/>
    </location>
</feature>
<keyword evidence="2" id="KW-1133">Transmembrane helix</keyword>
<dbReference type="InterPro" id="IPR000572">
    <property type="entry name" value="OxRdtase_Mopterin-bd_dom"/>
</dbReference>
<feature type="transmembrane region" description="Helical" evidence="2">
    <location>
        <begin position="74"/>
        <end position="101"/>
    </location>
</feature>
<dbReference type="RefSeq" id="WP_197349688.1">
    <property type="nucleotide sequence ID" value="NZ_CP048882.1"/>
</dbReference>
<dbReference type="Pfam" id="PF00174">
    <property type="entry name" value="Oxidored_molyb"/>
    <property type="match status" value="1"/>
</dbReference>
<dbReference type="GO" id="GO:0016491">
    <property type="term" value="F:oxidoreductase activity"/>
    <property type="evidence" value="ECO:0007669"/>
    <property type="project" value="InterPro"/>
</dbReference>
<keyword evidence="2" id="KW-0812">Transmembrane</keyword>
<evidence type="ECO:0000313" key="4">
    <source>
        <dbReference type="EMBL" id="QPP06099.1"/>
    </source>
</evidence>
<feature type="region of interest" description="Disordered" evidence="1">
    <location>
        <begin position="249"/>
        <end position="270"/>
    </location>
</feature>
<dbReference type="PANTHER" id="PTHR43032:SF2">
    <property type="entry name" value="BLL0505 PROTEIN"/>
    <property type="match status" value="1"/>
</dbReference>
<dbReference type="InterPro" id="IPR008335">
    <property type="entry name" value="Mopterin_OxRdtase_euk"/>
</dbReference>
<dbReference type="Gene3D" id="3.90.420.10">
    <property type="entry name" value="Oxidoreductase, molybdopterin-binding domain"/>
    <property type="match status" value="1"/>
</dbReference>
<dbReference type="PANTHER" id="PTHR43032">
    <property type="entry name" value="PROTEIN-METHIONINE-SULFOXIDE REDUCTASE"/>
    <property type="match status" value="1"/>
</dbReference>
<feature type="transmembrane region" description="Helical" evidence="2">
    <location>
        <begin position="138"/>
        <end position="157"/>
    </location>
</feature>
<feature type="transmembrane region" description="Helical" evidence="2">
    <location>
        <begin position="178"/>
        <end position="196"/>
    </location>
</feature>
<reference evidence="5" key="1">
    <citation type="submission" date="2020-02" db="EMBL/GenBank/DDBJ databases">
        <title>Streptomyces sp. ASO4wet.</title>
        <authorList>
            <person name="Risdian C."/>
            <person name="Landwehr W."/>
            <person name="Schupp P."/>
            <person name="Wink J."/>
        </authorList>
    </citation>
    <scope>NUCLEOTIDE SEQUENCE [LARGE SCALE GENOMIC DNA]</scope>
    <source>
        <strain evidence="5">ASO4wet</strain>
    </source>
</reference>
<dbReference type="CDD" id="cd00321">
    <property type="entry name" value="SO_family_Moco"/>
    <property type="match status" value="1"/>
</dbReference>
<evidence type="ECO:0000256" key="2">
    <source>
        <dbReference type="SAM" id="Phobius"/>
    </source>
</evidence>
<feature type="compositionally biased region" description="Basic residues" evidence="1">
    <location>
        <begin position="36"/>
        <end position="48"/>
    </location>
</feature>
<dbReference type="PRINTS" id="PR00407">
    <property type="entry name" value="EUMOPTERIN"/>
</dbReference>
<keyword evidence="2" id="KW-0472">Membrane</keyword>
<proteinExistence type="predicted"/>
<dbReference type="AlphaFoldDB" id="A0A7T1WR31"/>
<dbReference type="KEGG" id="sbat:G4Z16_06475"/>
<feature type="domain" description="Oxidoreductase molybdopterin-binding" evidence="3">
    <location>
        <begin position="341"/>
        <end position="475"/>
    </location>
</feature>